<dbReference type="RefSeq" id="WP_166032365.1">
    <property type="nucleotide sequence ID" value="NZ_CP048877.1"/>
</dbReference>
<evidence type="ECO:0000256" key="2">
    <source>
        <dbReference type="ARBA" id="ARBA00022481"/>
    </source>
</evidence>
<keyword evidence="3 4" id="KW-0648">Protein biosynthesis</keyword>
<reference evidence="8 9" key="1">
    <citation type="submission" date="2020-02" db="EMBL/GenBank/DDBJ databases">
        <title>Genome analysis of Thermosulfuriphilus ammonigenes ST65T, an anaerobic thermophilic chemolithoautotrophic bacterium isolated from a deep-sea hydrothermal vent.</title>
        <authorList>
            <person name="Slobodkina G."/>
            <person name="Allioux M."/>
            <person name="Merkel A."/>
            <person name="Alain K."/>
            <person name="Jebbar M."/>
            <person name="Slobodkin A."/>
        </authorList>
    </citation>
    <scope>NUCLEOTIDE SEQUENCE [LARGE SCALE GENOMIC DNA]</scope>
    <source>
        <strain evidence="8 9">ST65</strain>
    </source>
</reference>
<evidence type="ECO:0000256" key="1">
    <source>
        <dbReference type="ARBA" id="ARBA00010835"/>
    </source>
</evidence>
<feature type="modified residue" description="N5-methylglutamine" evidence="4">
    <location>
        <position position="252"/>
    </location>
</feature>
<dbReference type="Gene3D" id="3.30.70.1660">
    <property type="match status" value="1"/>
</dbReference>
<comment type="subcellular location">
    <subcellularLocation>
        <location evidence="4">Cytoplasm</location>
    </subcellularLocation>
</comment>
<evidence type="ECO:0000313" key="8">
    <source>
        <dbReference type="EMBL" id="QIJ72147.1"/>
    </source>
</evidence>
<feature type="domain" description="Prokaryotic-type class I peptide chain release factors" evidence="7">
    <location>
        <begin position="245"/>
        <end position="261"/>
    </location>
</feature>
<dbReference type="AlphaFoldDB" id="A0A6G7PX33"/>
<evidence type="ECO:0000313" key="9">
    <source>
        <dbReference type="Proteomes" id="UP000502179"/>
    </source>
</evidence>
<keyword evidence="2 4" id="KW-0488">Methylation</keyword>
<organism evidence="8 9">
    <name type="scientific">Thermosulfuriphilus ammonigenes</name>
    <dbReference type="NCBI Taxonomy" id="1936021"/>
    <lineage>
        <taxon>Bacteria</taxon>
        <taxon>Pseudomonadati</taxon>
        <taxon>Thermodesulfobacteriota</taxon>
        <taxon>Thermodesulfobacteria</taxon>
        <taxon>Thermodesulfobacteriales</taxon>
        <taxon>Thermodesulfobacteriaceae</taxon>
        <taxon>Thermosulfuriphilus</taxon>
    </lineage>
</organism>
<evidence type="ECO:0000256" key="5">
    <source>
        <dbReference type="NCBIfam" id="TIGR00020"/>
    </source>
</evidence>
<comment type="PTM">
    <text evidence="4">Methylated by PrmC. Methylation increases the termination efficiency of RF2.</text>
</comment>
<dbReference type="PANTHER" id="PTHR43116:SF3">
    <property type="entry name" value="CLASS I PEPTIDE CHAIN RELEASE FACTOR"/>
    <property type="match status" value="1"/>
</dbReference>
<comment type="similarity">
    <text evidence="1 4">Belongs to the prokaryotic/mitochondrial release factor family.</text>
</comment>
<gene>
    <name evidence="4 8" type="primary">prfB</name>
    <name evidence="8" type="ORF">G4V39_07645</name>
</gene>
<evidence type="ECO:0000256" key="4">
    <source>
        <dbReference type="HAMAP-Rule" id="MF_00094"/>
    </source>
</evidence>
<dbReference type="GO" id="GO:0016149">
    <property type="term" value="F:translation release factor activity, codon specific"/>
    <property type="evidence" value="ECO:0007669"/>
    <property type="project" value="UniProtKB-UniRule"/>
</dbReference>
<dbReference type="FunFam" id="3.30.160.20:FF:000010">
    <property type="entry name" value="Peptide chain release factor 2"/>
    <property type="match status" value="1"/>
</dbReference>
<dbReference type="EMBL" id="CP048877">
    <property type="protein sequence ID" value="QIJ72147.1"/>
    <property type="molecule type" value="Genomic_DNA"/>
</dbReference>
<evidence type="ECO:0000256" key="6">
    <source>
        <dbReference type="SAM" id="Coils"/>
    </source>
</evidence>
<dbReference type="SUPFAM" id="SSF75620">
    <property type="entry name" value="Release factor"/>
    <property type="match status" value="1"/>
</dbReference>
<dbReference type="InterPro" id="IPR045853">
    <property type="entry name" value="Pep_chain_release_fac_I_sf"/>
</dbReference>
<dbReference type="Pfam" id="PF00472">
    <property type="entry name" value="RF-1"/>
    <property type="match status" value="1"/>
</dbReference>
<dbReference type="NCBIfam" id="TIGR00020">
    <property type="entry name" value="prfB"/>
    <property type="match status" value="1"/>
</dbReference>
<keyword evidence="6" id="KW-0175">Coiled coil</keyword>
<evidence type="ECO:0000259" key="7">
    <source>
        <dbReference type="PROSITE" id="PS00745"/>
    </source>
</evidence>
<dbReference type="InterPro" id="IPR000352">
    <property type="entry name" value="Pep_chain_release_fac_I"/>
</dbReference>
<comment type="function">
    <text evidence="4">Peptide chain release factor 2 directs the termination of translation in response to the peptide chain termination codons UGA and UAA.</text>
</comment>
<protein>
    <recommendedName>
        <fullName evidence="4 5">Peptide chain release factor 2</fullName>
        <shortName evidence="4">RF-2</shortName>
    </recommendedName>
</protein>
<dbReference type="Gene3D" id="1.20.58.410">
    <property type="entry name" value="Release factor"/>
    <property type="match status" value="1"/>
</dbReference>
<dbReference type="HAMAP" id="MF_00094">
    <property type="entry name" value="Rel_fac_2"/>
    <property type="match status" value="1"/>
</dbReference>
<feature type="coiled-coil region" evidence="6">
    <location>
        <begin position="288"/>
        <end position="316"/>
    </location>
</feature>
<dbReference type="InterPro" id="IPR004374">
    <property type="entry name" value="PrfB"/>
</dbReference>
<dbReference type="SMART" id="SM00937">
    <property type="entry name" value="PCRF"/>
    <property type="match status" value="1"/>
</dbReference>
<dbReference type="Gene3D" id="3.30.160.20">
    <property type="match status" value="1"/>
</dbReference>
<dbReference type="GO" id="GO:0005737">
    <property type="term" value="C:cytoplasm"/>
    <property type="evidence" value="ECO:0007669"/>
    <property type="project" value="UniProtKB-SubCell"/>
</dbReference>
<sequence>MTLHPAELRAELESLKGRLDLLRGIFDPASKEKRLQELEQELIKEGFWERPEAKDILKERASLQEQLSEWQELNQEFDDAWTLLELAREEKDEGALEEVRQQIGLLKKKVSQQELKQFLADPADRNNAIVTIHAGAGGTEAQDWAEMLLRMYLRWAERRGYRTKIIDLLPGEEAGIKSVTFIVEGPYAYGHLKGESGIHRLVRLSPFDTAHKRHTSFASVSVIPEIAEDIHIDLNEKDLRIETFRASGAGGQHVNKVESAVRITHIPTGIVVQCQNERSQHRNKAIALKILRARLYELERKKREEERQRLQGEKKEIAWGSQIRSYVLHPYRLIKDHRTGVEIGNVAAVLDGDLDPFIKAYLVSKDRAA</sequence>
<dbReference type="InterPro" id="IPR005139">
    <property type="entry name" value="PCRF"/>
</dbReference>
<dbReference type="PROSITE" id="PS00745">
    <property type="entry name" value="RF_PROK_I"/>
    <property type="match status" value="1"/>
</dbReference>
<keyword evidence="4" id="KW-0963">Cytoplasm</keyword>
<dbReference type="Pfam" id="PF03462">
    <property type="entry name" value="PCRF"/>
    <property type="match status" value="1"/>
</dbReference>
<feature type="coiled-coil region" evidence="6">
    <location>
        <begin position="53"/>
        <end position="116"/>
    </location>
</feature>
<keyword evidence="9" id="KW-1185">Reference proteome</keyword>
<proteinExistence type="inferred from homology"/>
<dbReference type="PANTHER" id="PTHR43116">
    <property type="entry name" value="PEPTIDE CHAIN RELEASE FACTOR 2"/>
    <property type="match status" value="1"/>
</dbReference>
<name>A0A6G7PX33_9BACT</name>
<dbReference type="KEGG" id="tav:G4V39_07645"/>
<dbReference type="Proteomes" id="UP000502179">
    <property type="component" value="Chromosome"/>
</dbReference>
<evidence type="ECO:0000256" key="3">
    <source>
        <dbReference type="ARBA" id="ARBA00022917"/>
    </source>
</evidence>
<accession>A0A6G7PX33</accession>